<name>A0A1Q3D6L3_CEPFO</name>
<sequence>MTPHRDWFCEYDKFDGGDVMLGDNTPVKIIGHGKVRLKMSDGSVRTLPGVMHIPTMSKNLLSVGPMADAGVTFSCDKLVDQLSLHEEFDMVLCINCLEIP</sequence>
<dbReference type="InterPro" id="IPR054722">
    <property type="entry name" value="PolX-like_BBD"/>
</dbReference>
<proteinExistence type="predicted"/>
<organism evidence="2 3">
    <name type="scientific">Cephalotus follicularis</name>
    <name type="common">Albany pitcher plant</name>
    <dbReference type="NCBI Taxonomy" id="3775"/>
    <lineage>
        <taxon>Eukaryota</taxon>
        <taxon>Viridiplantae</taxon>
        <taxon>Streptophyta</taxon>
        <taxon>Embryophyta</taxon>
        <taxon>Tracheophyta</taxon>
        <taxon>Spermatophyta</taxon>
        <taxon>Magnoliopsida</taxon>
        <taxon>eudicotyledons</taxon>
        <taxon>Gunneridae</taxon>
        <taxon>Pentapetalae</taxon>
        <taxon>rosids</taxon>
        <taxon>fabids</taxon>
        <taxon>Oxalidales</taxon>
        <taxon>Cephalotaceae</taxon>
        <taxon>Cephalotus</taxon>
    </lineage>
</organism>
<evidence type="ECO:0000313" key="2">
    <source>
        <dbReference type="EMBL" id="GAV88120.1"/>
    </source>
</evidence>
<feature type="domain" description="Retrovirus-related Pol polyprotein from transposon TNT 1-94-like beta-barrel" evidence="1">
    <location>
        <begin position="1"/>
        <end position="70"/>
    </location>
</feature>
<dbReference type="Pfam" id="PF22936">
    <property type="entry name" value="Pol_BBD"/>
    <property type="match status" value="1"/>
</dbReference>
<dbReference type="EMBL" id="BDDD01004690">
    <property type="protein sequence ID" value="GAV88120.1"/>
    <property type="molecule type" value="Genomic_DNA"/>
</dbReference>
<dbReference type="OrthoDB" id="2015125at2759"/>
<keyword evidence="3" id="KW-1185">Reference proteome</keyword>
<gene>
    <name evidence="2" type="ORF">CFOL_v3_31543</name>
</gene>
<comment type="caution">
    <text evidence="2">The sequence shown here is derived from an EMBL/GenBank/DDBJ whole genome shotgun (WGS) entry which is preliminary data.</text>
</comment>
<accession>A0A1Q3D6L3</accession>
<dbReference type="Proteomes" id="UP000187406">
    <property type="component" value="Unassembled WGS sequence"/>
</dbReference>
<dbReference type="InParanoid" id="A0A1Q3D6L3"/>
<evidence type="ECO:0000259" key="1">
    <source>
        <dbReference type="Pfam" id="PF22936"/>
    </source>
</evidence>
<dbReference type="AlphaFoldDB" id="A0A1Q3D6L3"/>
<protein>
    <recommendedName>
        <fullName evidence="1">Retrovirus-related Pol polyprotein from transposon TNT 1-94-like beta-barrel domain-containing protein</fullName>
    </recommendedName>
</protein>
<reference evidence="3" key="1">
    <citation type="submission" date="2016-04" db="EMBL/GenBank/DDBJ databases">
        <title>Cephalotus genome sequencing.</title>
        <authorList>
            <person name="Fukushima K."/>
            <person name="Hasebe M."/>
            <person name="Fang X."/>
        </authorList>
    </citation>
    <scope>NUCLEOTIDE SEQUENCE [LARGE SCALE GENOMIC DNA]</scope>
    <source>
        <strain evidence="3">cv. St1</strain>
    </source>
</reference>
<evidence type="ECO:0000313" key="3">
    <source>
        <dbReference type="Proteomes" id="UP000187406"/>
    </source>
</evidence>